<feature type="domain" description="C2H2-type" evidence="13">
    <location>
        <begin position="521"/>
        <end position="548"/>
    </location>
</feature>
<dbReference type="Gene3D" id="3.30.160.60">
    <property type="entry name" value="Classic Zinc Finger"/>
    <property type="match status" value="8"/>
</dbReference>
<dbReference type="Proteomes" id="UP000271974">
    <property type="component" value="Unassembled WGS sequence"/>
</dbReference>
<dbReference type="InterPro" id="IPR013087">
    <property type="entry name" value="Znf_C2H2_type"/>
</dbReference>
<feature type="compositionally biased region" description="Basic and acidic residues" evidence="12">
    <location>
        <begin position="286"/>
        <end position="299"/>
    </location>
</feature>
<dbReference type="GO" id="GO:0008270">
    <property type="term" value="F:zinc ion binding"/>
    <property type="evidence" value="ECO:0007669"/>
    <property type="project" value="UniProtKB-KW"/>
</dbReference>
<evidence type="ECO:0000256" key="4">
    <source>
        <dbReference type="ARBA" id="ARBA00022737"/>
    </source>
</evidence>
<dbReference type="SUPFAM" id="SSF57667">
    <property type="entry name" value="beta-beta-alpha zinc fingers"/>
    <property type="match status" value="5"/>
</dbReference>
<comment type="caution">
    <text evidence="14">The sequence shown here is derived from an EMBL/GenBank/DDBJ whole genome shotgun (WGS) entry which is preliminary data.</text>
</comment>
<evidence type="ECO:0000256" key="2">
    <source>
        <dbReference type="ARBA" id="ARBA00006991"/>
    </source>
</evidence>
<dbReference type="PANTHER" id="PTHR24399">
    <property type="entry name" value="ZINC FINGER AND BTB DOMAIN-CONTAINING"/>
    <property type="match status" value="1"/>
</dbReference>
<feature type="domain" description="C2H2-type" evidence="13">
    <location>
        <begin position="436"/>
        <end position="463"/>
    </location>
</feature>
<keyword evidence="3" id="KW-0479">Metal-binding</keyword>
<keyword evidence="15" id="KW-1185">Reference proteome</keyword>
<evidence type="ECO:0000256" key="8">
    <source>
        <dbReference type="ARBA" id="ARBA00023125"/>
    </source>
</evidence>
<feature type="domain" description="C2H2-type" evidence="13">
    <location>
        <begin position="408"/>
        <end position="435"/>
    </location>
</feature>
<evidence type="ECO:0000259" key="13">
    <source>
        <dbReference type="PROSITE" id="PS50157"/>
    </source>
</evidence>
<dbReference type="FunFam" id="3.30.160.60:FF:000448">
    <property type="entry name" value="RE1-silencing transcription factor A"/>
    <property type="match status" value="1"/>
</dbReference>
<protein>
    <recommendedName>
        <fullName evidence="13">C2H2-type domain-containing protein</fullName>
    </recommendedName>
</protein>
<feature type="domain" description="C2H2-type" evidence="13">
    <location>
        <begin position="380"/>
        <end position="407"/>
    </location>
</feature>
<comment type="subcellular location">
    <subcellularLocation>
        <location evidence="1">Nucleus</location>
    </subcellularLocation>
</comment>
<keyword evidence="4" id="KW-0677">Repeat</keyword>
<dbReference type="FunFam" id="3.30.160.60:FF:000303">
    <property type="entry name" value="Zinc finger protein 41"/>
    <property type="match status" value="1"/>
</dbReference>
<dbReference type="PANTHER" id="PTHR24399:SF70">
    <property type="entry name" value="C2H2-TYPE DOMAIN-CONTAINING PROTEIN"/>
    <property type="match status" value="1"/>
</dbReference>
<keyword evidence="10" id="KW-0539">Nucleus</keyword>
<keyword evidence="8" id="KW-0238">DNA-binding</keyword>
<feature type="domain" description="C2H2-type" evidence="13">
    <location>
        <begin position="465"/>
        <end position="492"/>
    </location>
</feature>
<feature type="domain" description="C2H2-type" evidence="13">
    <location>
        <begin position="608"/>
        <end position="635"/>
    </location>
</feature>
<dbReference type="FunFam" id="3.30.160.60:FF:000100">
    <property type="entry name" value="Zinc finger 45-like"/>
    <property type="match status" value="1"/>
</dbReference>
<evidence type="ECO:0000256" key="12">
    <source>
        <dbReference type="SAM" id="MobiDB-lite"/>
    </source>
</evidence>
<dbReference type="Pfam" id="PF13894">
    <property type="entry name" value="zf-C2H2_4"/>
    <property type="match status" value="1"/>
</dbReference>
<evidence type="ECO:0000313" key="14">
    <source>
        <dbReference type="EMBL" id="RUS91683.1"/>
    </source>
</evidence>
<feature type="compositionally biased region" description="Basic and acidic residues" evidence="12">
    <location>
        <begin position="262"/>
        <end position="278"/>
    </location>
</feature>
<evidence type="ECO:0000256" key="3">
    <source>
        <dbReference type="ARBA" id="ARBA00022723"/>
    </source>
</evidence>
<dbReference type="PROSITE" id="PS50157">
    <property type="entry name" value="ZINC_FINGER_C2H2_2"/>
    <property type="match status" value="10"/>
</dbReference>
<evidence type="ECO:0000256" key="10">
    <source>
        <dbReference type="ARBA" id="ARBA00023242"/>
    </source>
</evidence>
<gene>
    <name evidence="14" type="ORF">EGW08_000509</name>
</gene>
<organism evidence="14 15">
    <name type="scientific">Elysia chlorotica</name>
    <name type="common">Eastern emerald elysia</name>
    <name type="synonym">Sea slug</name>
    <dbReference type="NCBI Taxonomy" id="188477"/>
    <lineage>
        <taxon>Eukaryota</taxon>
        <taxon>Metazoa</taxon>
        <taxon>Spiralia</taxon>
        <taxon>Lophotrochozoa</taxon>
        <taxon>Mollusca</taxon>
        <taxon>Gastropoda</taxon>
        <taxon>Heterobranchia</taxon>
        <taxon>Euthyneura</taxon>
        <taxon>Panpulmonata</taxon>
        <taxon>Sacoglossa</taxon>
        <taxon>Placobranchoidea</taxon>
        <taxon>Plakobranchidae</taxon>
        <taxon>Elysia</taxon>
    </lineage>
</organism>
<reference evidence="14 15" key="1">
    <citation type="submission" date="2019-01" db="EMBL/GenBank/DDBJ databases">
        <title>A draft genome assembly of the solar-powered sea slug Elysia chlorotica.</title>
        <authorList>
            <person name="Cai H."/>
            <person name="Li Q."/>
            <person name="Fang X."/>
            <person name="Li J."/>
            <person name="Curtis N.E."/>
            <person name="Altenburger A."/>
            <person name="Shibata T."/>
            <person name="Feng M."/>
            <person name="Maeda T."/>
            <person name="Schwartz J.A."/>
            <person name="Shigenobu S."/>
            <person name="Lundholm N."/>
            <person name="Nishiyama T."/>
            <person name="Yang H."/>
            <person name="Hasebe M."/>
            <person name="Li S."/>
            <person name="Pierce S.K."/>
            <person name="Wang J."/>
        </authorList>
    </citation>
    <scope>NUCLEOTIDE SEQUENCE [LARGE SCALE GENOMIC DNA]</scope>
    <source>
        <strain evidence="14">EC2010</strain>
        <tissue evidence="14">Whole organism of an adult</tissue>
    </source>
</reference>
<dbReference type="FunFam" id="3.30.160.60:FF:001370">
    <property type="entry name" value="Zinc finger protein"/>
    <property type="match status" value="1"/>
</dbReference>
<feature type="region of interest" description="Disordered" evidence="12">
    <location>
        <begin position="212"/>
        <end position="330"/>
    </location>
</feature>
<dbReference type="GO" id="GO:0001227">
    <property type="term" value="F:DNA-binding transcription repressor activity, RNA polymerase II-specific"/>
    <property type="evidence" value="ECO:0007669"/>
    <property type="project" value="TreeGrafter"/>
</dbReference>
<evidence type="ECO:0000256" key="11">
    <source>
        <dbReference type="PROSITE-ProRule" id="PRU00042"/>
    </source>
</evidence>
<dbReference type="SMART" id="SM00355">
    <property type="entry name" value="ZnF_C2H2"/>
    <property type="match status" value="10"/>
</dbReference>
<evidence type="ECO:0000256" key="6">
    <source>
        <dbReference type="ARBA" id="ARBA00022833"/>
    </source>
</evidence>
<dbReference type="PROSITE" id="PS00028">
    <property type="entry name" value="ZINC_FINGER_C2H2_1"/>
    <property type="match status" value="8"/>
</dbReference>
<sequence>MISNTLNESTHKLQDVWKAFCKDRQINGSCIAFKDGTFSLILDALGENSLEVCKSCGFTELQFDQLRAFLEKLEHQCLLTLFIAFEKFKSRHTSQSVNSCSPSLENETESAQVIENDISLTDHIATTFDKGVHSNAQKGGGALGNFGEKNCSRKRMIQNTGKKRRHVSACPWENSAAVIEKALAEHEDSSSELGRGKRKKFTKMQFDMSNEAQSQKLTLVSKGKRQASIKDAATKKGRPEMPVCKMSQSSGNGENAEGLKTSQKEISHEKDREDDSVKLKTAVFMKSEEGESPEKSSEEDYRELESDEDFKSPAVSGRTAKLGSKHKPEEVGERTDFECDDLAPIICSMCKEKLSKSRDLIRHWKLIHKTEDQDTPLNLFYCDVCHESFQAPRRFKLHYRIHSGARPHSCKLCVKKFRIYKGLKDHMMCHTKEKPFACPQCPKRFVNKKLMNHHIKVHNNEVVPRVCELCGKQYQTLLGLKLHYRVHAGLRPHKCDVCGMAFTQRCSLQIHKRLHTGDKRHICDVCGWRFNTNNALVTHRRVHTGERPYKCTQCPFQAASSSCLKDHQIVHSSAKPFPCHAPGCNKYFKRQAHLMTHLKKKHSGLKPYACSLCNARFAMVSELLHHQKSDACEGGRIKLETAPEIGIKAEVDQSQTHFESETLPSVEGAGLQTKTVVVFENQSSGIEDQAAPRVFANGQSNLIENPGQEFQVSHHKLADNEENQIVIHIVTEPGAEGAEVVLSEEEMAAIVRLSQQI</sequence>
<keyword evidence="7" id="KW-0805">Transcription regulation</keyword>
<evidence type="ECO:0000313" key="15">
    <source>
        <dbReference type="Proteomes" id="UP000271974"/>
    </source>
</evidence>
<keyword evidence="6" id="KW-0862">Zinc</keyword>
<comment type="similarity">
    <text evidence="2">Belongs to the krueppel C2H2-type zinc-finger protein family.</text>
</comment>
<dbReference type="Pfam" id="PF00096">
    <property type="entry name" value="zf-C2H2"/>
    <property type="match status" value="3"/>
</dbReference>
<dbReference type="EMBL" id="RQTK01000007">
    <property type="protein sequence ID" value="RUS91683.1"/>
    <property type="molecule type" value="Genomic_DNA"/>
</dbReference>
<dbReference type="GO" id="GO:0005654">
    <property type="term" value="C:nucleoplasm"/>
    <property type="evidence" value="ECO:0007669"/>
    <property type="project" value="TreeGrafter"/>
</dbReference>
<accession>A0A433UD87</accession>
<dbReference type="STRING" id="188477.A0A433UD87"/>
<evidence type="ECO:0000256" key="5">
    <source>
        <dbReference type="ARBA" id="ARBA00022771"/>
    </source>
</evidence>
<name>A0A433UD87_ELYCH</name>
<feature type="domain" description="C2H2-type" evidence="13">
    <location>
        <begin position="493"/>
        <end position="520"/>
    </location>
</feature>
<evidence type="ECO:0000256" key="7">
    <source>
        <dbReference type="ARBA" id="ARBA00023015"/>
    </source>
</evidence>
<dbReference type="OrthoDB" id="4748970at2759"/>
<feature type="domain" description="C2H2-type" evidence="13">
    <location>
        <begin position="549"/>
        <end position="576"/>
    </location>
</feature>
<dbReference type="GO" id="GO:0000978">
    <property type="term" value="F:RNA polymerase II cis-regulatory region sequence-specific DNA binding"/>
    <property type="evidence" value="ECO:0007669"/>
    <property type="project" value="TreeGrafter"/>
</dbReference>
<proteinExistence type="inferred from homology"/>
<feature type="domain" description="C2H2-type" evidence="13">
    <location>
        <begin position="577"/>
        <end position="607"/>
    </location>
</feature>
<dbReference type="AlphaFoldDB" id="A0A433UD87"/>
<feature type="domain" description="C2H2-type" evidence="13">
    <location>
        <begin position="345"/>
        <end position="373"/>
    </location>
</feature>
<evidence type="ECO:0000256" key="9">
    <source>
        <dbReference type="ARBA" id="ARBA00023163"/>
    </source>
</evidence>
<dbReference type="InterPro" id="IPR036236">
    <property type="entry name" value="Znf_C2H2_sf"/>
</dbReference>
<evidence type="ECO:0000256" key="1">
    <source>
        <dbReference type="ARBA" id="ARBA00004123"/>
    </source>
</evidence>
<keyword evidence="5 11" id="KW-0863">Zinc-finger</keyword>
<keyword evidence="9" id="KW-0804">Transcription</keyword>